<keyword evidence="3" id="KW-1185">Reference proteome</keyword>
<dbReference type="SUPFAM" id="SSF48452">
    <property type="entry name" value="TPR-like"/>
    <property type="match status" value="1"/>
</dbReference>
<dbReference type="RefSeq" id="WP_015928226.1">
    <property type="nucleotide sequence ID" value="NC_011894.1"/>
</dbReference>
<dbReference type="InterPro" id="IPR013216">
    <property type="entry name" value="Methyltransf_11"/>
</dbReference>
<dbReference type="STRING" id="460265.Mnod_1539"/>
<keyword evidence="2" id="KW-0489">Methyltransferase</keyword>
<protein>
    <submittedName>
        <fullName evidence="2">Methyltransferase type 12</fullName>
    </submittedName>
</protein>
<organism evidence="2 3">
    <name type="scientific">Methylobacterium nodulans (strain LMG 21967 / CNCM I-2342 / ORS 2060)</name>
    <dbReference type="NCBI Taxonomy" id="460265"/>
    <lineage>
        <taxon>Bacteria</taxon>
        <taxon>Pseudomonadati</taxon>
        <taxon>Pseudomonadota</taxon>
        <taxon>Alphaproteobacteria</taxon>
        <taxon>Hyphomicrobiales</taxon>
        <taxon>Methylobacteriaceae</taxon>
        <taxon>Methylobacterium</taxon>
    </lineage>
</organism>
<reference evidence="2 3" key="1">
    <citation type="submission" date="2009-01" db="EMBL/GenBank/DDBJ databases">
        <title>Complete sequence of chromosome of Methylobacterium nodulans ORS 2060.</title>
        <authorList>
            <consortium name="US DOE Joint Genome Institute"/>
            <person name="Lucas S."/>
            <person name="Copeland A."/>
            <person name="Lapidus A."/>
            <person name="Glavina del Rio T."/>
            <person name="Dalin E."/>
            <person name="Tice H."/>
            <person name="Bruce D."/>
            <person name="Goodwin L."/>
            <person name="Pitluck S."/>
            <person name="Sims D."/>
            <person name="Brettin T."/>
            <person name="Detter J.C."/>
            <person name="Han C."/>
            <person name="Larimer F."/>
            <person name="Land M."/>
            <person name="Hauser L."/>
            <person name="Kyrpides N."/>
            <person name="Ivanova N."/>
            <person name="Marx C.J."/>
            <person name="Richardson P."/>
        </authorList>
    </citation>
    <scope>NUCLEOTIDE SEQUENCE [LARGE SCALE GENOMIC DNA]</scope>
    <source>
        <strain evidence="3">LMG 21967 / CNCM I-2342 / ORS 2060</strain>
    </source>
</reference>
<evidence type="ECO:0000313" key="3">
    <source>
        <dbReference type="Proteomes" id="UP000008207"/>
    </source>
</evidence>
<dbReference type="eggNOG" id="COG4976">
    <property type="taxonomic scope" value="Bacteria"/>
</dbReference>
<proteinExistence type="predicted"/>
<dbReference type="GO" id="GO:0008757">
    <property type="term" value="F:S-adenosylmethionine-dependent methyltransferase activity"/>
    <property type="evidence" value="ECO:0007669"/>
    <property type="project" value="InterPro"/>
</dbReference>
<dbReference type="Gene3D" id="3.40.50.150">
    <property type="entry name" value="Vaccinia Virus protein VP39"/>
    <property type="match status" value="1"/>
</dbReference>
<evidence type="ECO:0000313" key="2">
    <source>
        <dbReference type="EMBL" id="ACL56531.1"/>
    </source>
</evidence>
<dbReference type="InterPro" id="IPR011990">
    <property type="entry name" value="TPR-like_helical_dom_sf"/>
</dbReference>
<dbReference type="EMBL" id="CP001349">
    <property type="protein sequence ID" value="ACL56531.1"/>
    <property type="molecule type" value="Genomic_DNA"/>
</dbReference>
<dbReference type="KEGG" id="mno:Mnod_1539"/>
<feature type="domain" description="Methyltransferase type 11" evidence="1">
    <location>
        <begin position="156"/>
        <end position="249"/>
    </location>
</feature>
<accession>B8INK5</accession>
<dbReference type="PANTHER" id="PTHR43861:SF1">
    <property type="entry name" value="TRANS-ACONITATE 2-METHYLTRANSFERASE"/>
    <property type="match status" value="1"/>
</dbReference>
<dbReference type="PANTHER" id="PTHR43861">
    <property type="entry name" value="TRANS-ACONITATE 2-METHYLTRANSFERASE-RELATED"/>
    <property type="match status" value="1"/>
</dbReference>
<dbReference type="OrthoDB" id="465636at2"/>
<keyword evidence="2" id="KW-0808">Transferase</keyword>
<dbReference type="Gene3D" id="1.25.40.10">
    <property type="entry name" value="Tetratricopeptide repeat domain"/>
    <property type="match status" value="1"/>
</dbReference>
<dbReference type="AlphaFoldDB" id="B8INK5"/>
<evidence type="ECO:0000259" key="1">
    <source>
        <dbReference type="Pfam" id="PF08241"/>
    </source>
</evidence>
<gene>
    <name evidence="2" type="ordered locus">Mnod_1539</name>
</gene>
<dbReference type="GO" id="GO:0032259">
    <property type="term" value="P:methylation"/>
    <property type="evidence" value="ECO:0007669"/>
    <property type="project" value="UniProtKB-KW"/>
</dbReference>
<name>B8INK5_METNO</name>
<dbReference type="SUPFAM" id="SSF53335">
    <property type="entry name" value="S-adenosyl-L-methionine-dependent methyltransferases"/>
    <property type="match status" value="1"/>
</dbReference>
<dbReference type="CDD" id="cd02440">
    <property type="entry name" value="AdoMet_MTases"/>
    <property type="match status" value="1"/>
</dbReference>
<dbReference type="HOGENOM" id="CLU_034833_0_0_5"/>
<dbReference type="Proteomes" id="UP000008207">
    <property type="component" value="Chromosome"/>
</dbReference>
<sequence length="312" mass="32858">MAVPLRSSGDLLADRRYVWAEAALAEGDAAAAADLAEQVLERVPAYVPAWLLLGRAREALAAEDPAARERARRAFAAALDLDPDDALGARLRLAQLGEQAGEAALSPAYVRALFDGYADRFERHLVEGLGYRAPAMIREALLAAARDRPLPFRRALDLGCGTGLAARALDDLVDRIEGVDLSPGMLAEARRLGRYAALHEAEIGTFLAGHPPQGVDLVVAADVFVYLRDLGPVFAGVARALVPGGLFAFTLQAHDGAGAVLGPDGRYAHGEALVRREAAAAGLAIVTLAAASTRRERAEDVPGWLAVLAQPA</sequence>
<dbReference type="Pfam" id="PF08241">
    <property type="entry name" value="Methyltransf_11"/>
    <property type="match status" value="1"/>
</dbReference>
<dbReference type="InterPro" id="IPR029063">
    <property type="entry name" value="SAM-dependent_MTases_sf"/>
</dbReference>